<proteinExistence type="predicted"/>
<dbReference type="InterPro" id="IPR058512">
    <property type="entry name" value="DUF8199"/>
</dbReference>
<keyword evidence="2" id="KW-1185">Reference proteome</keyword>
<organism evidence="1 2">
    <name type="scientific">Saccharicrinis fermentans DSM 9555 = JCM 21142</name>
    <dbReference type="NCBI Taxonomy" id="869213"/>
    <lineage>
        <taxon>Bacteria</taxon>
        <taxon>Pseudomonadati</taxon>
        <taxon>Bacteroidota</taxon>
        <taxon>Bacteroidia</taxon>
        <taxon>Marinilabiliales</taxon>
        <taxon>Marinilabiliaceae</taxon>
        <taxon>Saccharicrinis</taxon>
    </lineage>
</organism>
<comment type="caution">
    <text evidence="1">The sequence shown here is derived from an EMBL/GenBank/DDBJ whole genome shotgun (WGS) entry which is preliminary data.</text>
</comment>
<dbReference type="InterPro" id="IPR058060">
    <property type="entry name" value="HYC_CC_PP"/>
</dbReference>
<gene>
    <name evidence="1" type="ORF">JCM21142_93987</name>
</gene>
<accession>W7Y346</accession>
<evidence type="ECO:0000313" key="1">
    <source>
        <dbReference type="EMBL" id="GAF05260.1"/>
    </source>
</evidence>
<dbReference type="NCBIfam" id="NF047658">
    <property type="entry name" value="HYC_CC_PP"/>
    <property type="match status" value="1"/>
</dbReference>
<reference evidence="1 2" key="1">
    <citation type="journal article" date="2014" name="Genome Announc.">
        <title>Draft Genome Sequence of Cytophaga fermentans JCM 21142T, a Facultative Anaerobe Isolated from Marine Mud.</title>
        <authorList>
            <person name="Starns D."/>
            <person name="Oshima K."/>
            <person name="Suda W."/>
            <person name="Iino T."/>
            <person name="Yuki M."/>
            <person name="Inoue J."/>
            <person name="Kitamura K."/>
            <person name="Iida T."/>
            <person name="Darby A."/>
            <person name="Hattori M."/>
            <person name="Ohkuma M."/>
        </authorList>
    </citation>
    <scope>NUCLEOTIDE SEQUENCE [LARGE SCALE GENOMIC DNA]</scope>
    <source>
        <strain evidence="1 2">JCM 21142</strain>
    </source>
</reference>
<protein>
    <submittedName>
        <fullName evidence="1">Uncharacterized protein</fullName>
    </submittedName>
</protein>
<dbReference type="EMBL" id="BAMD01000076">
    <property type="protein sequence ID" value="GAF05260.1"/>
    <property type="molecule type" value="Genomic_DNA"/>
</dbReference>
<sequence length="101" mass="11336">MHYCGGEYVSTSINKEAKSCCDGTGGCCENKSLHFEVKDDYVNAVQFETTKIVSIDILFPILLAINLELFPEEINVIKEFIDTSPPPKIQTRLSLLQTYLC</sequence>
<dbReference type="Pfam" id="PF26622">
    <property type="entry name" value="DUF8199"/>
    <property type="match status" value="1"/>
</dbReference>
<dbReference type="AlphaFoldDB" id="W7Y346"/>
<dbReference type="STRING" id="869213.GCA_000517085_01015"/>
<dbReference type="Proteomes" id="UP000019402">
    <property type="component" value="Unassembled WGS sequence"/>
</dbReference>
<name>W7Y346_9BACT</name>
<evidence type="ECO:0000313" key="2">
    <source>
        <dbReference type="Proteomes" id="UP000019402"/>
    </source>
</evidence>